<dbReference type="EMBL" id="KV427661">
    <property type="protein sequence ID" value="KZT01701.1"/>
    <property type="molecule type" value="Genomic_DNA"/>
</dbReference>
<evidence type="ECO:0000313" key="1">
    <source>
        <dbReference type="EMBL" id="KZT01701.1"/>
    </source>
</evidence>
<organism evidence="1 2">
    <name type="scientific">Laetiporus sulphureus 93-53</name>
    <dbReference type="NCBI Taxonomy" id="1314785"/>
    <lineage>
        <taxon>Eukaryota</taxon>
        <taxon>Fungi</taxon>
        <taxon>Dikarya</taxon>
        <taxon>Basidiomycota</taxon>
        <taxon>Agaricomycotina</taxon>
        <taxon>Agaricomycetes</taxon>
        <taxon>Polyporales</taxon>
        <taxon>Laetiporus</taxon>
    </lineage>
</organism>
<reference evidence="1 2" key="1">
    <citation type="journal article" date="2016" name="Mol. Biol. Evol.">
        <title>Comparative Genomics of Early-Diverging Mushroom-Forming Fungi Provides Insights into the Origins of Lignocellulose Decay Capabilities.</title>
        <authorList>
            <person name="Nagy L.G."/>
            <person name="Riley R."/>
            <person name="Tritt A."/>
            <person name="Adam C."/>
            <person name="Daum C."/>
            <person name="Floudas D."/>
            <person name="Sun H."/>
            <person name="Yadav J.S."/>
            <person name="Pangilinan J."/>
            <person name="Larsson K.H."/>
            <person name="Matsuura K."/>
            <person name="Barry K."/>
            <person name="Labutti K."/>
            <person name="Kuo R."/>
            <person name="Ohm R.A."/>
            <person name="Bhattacharya S.S."/>
            <person name="Shirouzu T."/>
            <person name="Yoshinaga Y."/>
            <person name="Martin F.M."/>
            <person name="Grigoriev I.V."/>
            <person name="Hibbett D.S."/>
        </authorList>
    </citation>
    <scope>NUCLEOTIDE SEQUENCE [LARGE SCALE GENOMIC DNA]</scope>
    <source>
        <strain evidence="1 2">93-53</strain>
    </source>
</reference>
<dbReference type="OrthoDB" id="2799313at2759"/>
<evidence type="ECO:0000313" key="2">
    <source>
        <dbReference type="Proteomes" id="UP000076871"/>
    </source>
</evidence>
<dbReference type="RefSeq" id="XP_040759441.1">
    <property type="nucleotide sequence ID" value="XM_040902536.1"/>
</dbReference>
<dbReference type="AlphaFoldDB" id="A0A165BUY1"/>
<proteinExistence type="predicted"/>
<accession>A0A165BUY1</accession>
<gene>
    <name evidence="1" type="ORF">LAESUDRAFT_453659</name>
</gene>
<dbReference type="GeneID" id="63819567"/>
<dbReference type="Proteomes" id="UP000076871">
    <property type="component" value="Unassembled WGS sequence"/>
</dbReference>
<name>A0A165BUY1_9APHY</name>
<dbReference type="InParanoid" id="A0A165BUY1"/>
<sequence length="323" mass="36086">MTSADDGGNPLRLPVFEMCWDNRRVQSNPSCYPSATTSHYSELGHALDEGKIGSTSKEVAVSSKRHQTTDGVFHRDNAPTEVAHTVHLPLTSTSGDYKLHSGGVEALVKEYTARDEPKPMAGPRSYAHDYLTDLRAMEAVIANEGFEKFVAQLEQSEVSRPSSSQMMCIKEVPQKRYKPKSRIPFKPFILFEFVPDMNDLVWLSAALKEEVKRRGLHKPVYKGKISQKASIQILWPGYTSYTKQVNVRTSAKVPQSITIMKLAKEIAKQVKIMIEKFSGMKCTEPGWELSPGGSITFDQIVLLGVKQVSKRGFQPVLAVLRQD</sequence>
<keyword evidence="2" id="KW-1185">Reference proteome</keyword>
<protein>
    <submittedName>
        <fullName evidence="1">Uncharacterized protein</fullName>
    </submittedName>
</protein>